<keyword evidence="4" id="KW-0808">Transferase</keyword>
<dbReference type="GO" id="GO:0009416">
    <property type="term" value="P:response to light stimulus"/>
    <property type="evidence" value="ECO:0007669"/>
    <property type="project" value="TreeGrafter"/>
</dbReference>
<evidence type="ECO:0000256" key="5">
    <source>
        <dbReference type="ARBA" id="ARBA00023108"/>
    </source>
</evidence>
<evidence type="ECO:0000259" key="14">
    <source>
        <dbReference type="PROSITE" id="PS51186"/>
    </source>
</evidence>
<evidence type="ECO:0000256" key="11">
    <source>
        <dbReference type="ARBA" id="ARBA00039398"/>
    </source>
</evidence>
<keyword evidence="2" id="KW-0963">Cytoplasm</keyword>
<dbReference type="GO" id="GO:0005737">
    <property type="term" value="C:cytoplasm"/>
    <property type="evidence" value="ECO:0007669"/>
    <property type="project" value="UniProtKB-SubCell"/>
</dbReference>
<evidence type="ECO:0000256" key="1">
    <source>
        <dbReference type="ARBA" id="ARBA00004496"/>
    </source>
</evidence>
<sequence length="215" mass="24767">MMSVVSALQPFARPMQPSPIQRRHTLPASEVRPLNTQDAISVFEIEREAFISVSGECPLHLDEVRHFLTLCPELSMGWIEEGRLVAFIIGSLWDKERLAEEALTLHKPRGSTVHIHVLAVHRTFRQQGKGPILMWRYLQYLRCLPYVRRAVLMCEDFLVPFYCKSGFRSLGRCAITVANLTFTEMSYPISGHAYMRRNSEAILTTHYTITLPLHW</sequence>
<keyword evidence="16" id="KW-1185">Reference proteome</keyword>
<accession>A0A8C6S4V2</accession>
<dbReference type="AlphaFoldDB" id="A0A8C6S4V2"/>
<dbReference type="Gene3D" id="3.40.630.30">
    <property type="match status" value="1"/>
</dbReference>
<dbReference type="PANTHER" id="PTHR10908:SF4">
    <property type="entry name" value="ARYLALKYLAMINE N-ACETYLTRANSFERASE"/>
    <property type="match status" value="1"/>
</dbReference>
<evidence type="ECO:0000256" key="7">
    <source>
        <dbReference type="ARBA" id="ARBA00036561"/>
    </source>
</evidence>
<evidence type="ECO:0000313" key="15">
    <source>
        <dbReference type="Ensembl" id="ENSNMLP00000000273.1"/>
    </source>
</evidence>
<dbReference type="SUPFAM" id="SSF55729">
    <property type="entry name" value="Acyl-CoA N-acyltransferases (Nat)"/>
    <property type="match status" value="1"/>
</dbReference>
<evidence type="ECO:0000256" key="3">
    <source>
        <dbReference type="ARBA" id="ARBA00022553"/>
    </source>
</evidence>
<dbReference type="FunFam" id="3.40.630.30:FF:000021">
    <property type="entry name" value="Serotonin N-acetyltransferase"/>
    <property type="match status" value="1"/>
</dbReference>
<reference evidence="15" key="1">
    <citation type="submission" date="2025-08" db="UniProtKB">
        <authorList>
            <consortium name="Ensembl"/>
        </authorList>
    </citation>
    <scope>IDENTIFICATION</scope>
</reference>
<dbReference type="InterPro" id="IPR000182">
    <property type="entry name" value="GNAT_dom"/>
</dbReference>
<evidence type="ECO:0000256" key="2">
    <source>
        <dbReference type="ARBA" id="ARBA00022490"/>
    </source>
</evidence>
<comment type="subcellular location">
    <subcellularLocation>
        <location evidence="1">Cytoplasm</location>
    </subcellularLocation>
</comment>
<comment type="pathway">
    <text evidence="8">Aromatic compound metabolism; melatonin biosynthesis; melatonin from serotonin: step 1/2.</text>
</comment>
<comment type="catalytic activity">
    <reaction evidence="7">
        <text>a 2-arylethylamine + acetyl-CoA = an N-acetyl-2-arylethylamine + CoA + H(+)</text>
        <dbReference type="Rhea" id="RHEA:20497"/>
        <dbReference type="ChEBI" id="CHEBI:15378"/>
        <dbReference type="ChEBI" id="CHEBI:55469"/>
        <dbReference type="ChEBI" id="CHEBI:57287"/>
        <dbReference type="ChEBI" id="CHEBI:57288"/>
        <dbReference type="ChEBI" id="CHEBI:77827"/>
        <dbReference type="EC" id="2.3.1.87"/>
    </reaction>
</comment>
<dbReference type="Pfam" id="PF00583">
    <property type="entry name" value="Acetyltransf_1"/>
    <property type="match status" value="1"/>
</dbReference>
<dbReference type="Ensembl" id="ENSNMLT00000000333.1">
    <property type="protein sequence ID" value="ENSNMLP00000000273.1"/>
    <property type="gene ID" value="ENSNMLG00000000240.1"/>
</dbReference>
<dbReference type="PANTHER" id="PTHR10908">
    <property type="entry name" value="SEROTONIN N-ACETYLTRANSFERASE"/>
    <property type="match status" value="1"/>
</dbReference>
<evidence type="ECO:0000256" key="10">
    <source>
        <dbReference type="ARBA" id="ARBA00039114"/>
    </source>
</evidence>
<keyword evidence="5" id="KW-0090">Biological rhythms</keyword>
<keyword evidence="13" id="KW-0471">Melatonin biosynthesis</keyword>
<feature type="domain" description="N-acetyltransferase" evidence="14">
    <location>
        <begin position="29"/>
        <end position="190"/>
    </location>
</feature>
<keyword evidence="6" id="KW-0012">Acyltransferase</keyword>
<dbReference type="GO" id="GO:0030187">
    <property type="term" value="P:melatonin biosynthetic process"/>
    <property type="evidence" value="ECO:0007669"/>
    <property type="project" value="UniProtKB-KW"/>
</dbReference>
<dbReference type="CDD" id="cd04301">
    <property type="entry name" value="NAT_SF"/>
    <property type="match status" value="1"/>
</dbReference>
<evidence type="ECO:0000256" key="12">
    <source>
        <dbReference type="ARBA" id="ARBA00042928"/>
    </source>
</evidence>
<evidence type="ECO:0000256" key="13">
    <source>
        <dbReference type="ARBA" id="ARBA00043260"/>
    </source>
</evidence>
<dbReference type="Proteomes" id="UP000694523">
    <property type="component" value="Unplaced"/>
</dbReference>
<evidence type="ECO:0000313" key="16">
    <source>
        <dbReference type="Proteomes" id="UP000694523"/>
    </source>
</evidence>
<proteinExistence type="inferred from homology"/>
<evidence type="ECO:0000256" key="4">
    <source>
        <dbReference type="ARBA" id="ARBA00022679"/>
    </source>
</evidence>
<evidence type="ECO:0000256" key="8">
    <source>
        <dbReference type="ARBA" id="ARBA00037926"/>
    </source>
</evidence>
<comment type="similarity">
    <text evidence="9">Belongs to the acetyltransferase family. AANAT subfamily.</text>
</comment>
<protein>
    <recommendedName>
        <fullName evidence="11">Serotonin N-acetyltransferase</fullName>
        <ecNumber evidence="10">2.3.1.87</ecNumber>
    </recommendedName>
    <alternativeName>
        <fullName evidence="12">Aralkylamine N-acetyltransferase</fullName>
    </alternativeName>
</protein>
<dbReference type="InterPro" id="IPR051635">
    <property type="entry name" value="SNAT-like"/>
</dbReference>
<keyword evidence="3" id="KW-0597">Phosphoprotein</keyword>
<dbReference type="EC" id="2.3.1.87" evidence="10"/>
<dbReference type="InterPro" id="IPR016181">
    <property type="entry name" value="Acyl_CoA_acyltransferase"/>
</dbReference>
<organism evidence="15 16">
    <name type="scientific">Neogobius melanostomus</name>
    <name type="common">round goby</name>
    <dbReference type="NCBI Taxonomy" id="47308"/>
    <lineage>
        <taxon>Eukaryota</taxon>
        <taxon>Metazoa</taxon>
        <taxon>Chordata</taxon>
        <taxon>Craniata</taxon>
        <taxon>Vertebrata</taxon>
        <taxon>Euteleostomi</taxon>
        <taxon>Actinopterygii</taxon>
        <taxon>Neopterygii</taxon>
        <taxon>Teleostei</taxon>
        <taxon>Neoteleostei</taxon>
        <taxon>Acanthomorphata</taxon>
        <taxon>Gobiaria</taxon>
        <taxon>Gobiiformes</taxon>
        <taxon>Gobioidei</taxon>
        <taxon>Gobiidae</taxon>
        <taxon>Benthophilinae</taxon>
        <taxon>Neogobiini</taxon>
        <taxon>Neogobius</taxon>
    </lineage>
</organism>
<evidence type="ECO:0000256" key="9">
    <source>
        <dbReference type="ARBA" id="ARBA00038182"/>
    </source>
</evidence>
<dbReference type="GO" id="GO:0004059">
    <property type="term" value="F:aralkylamine N-acetyltransferase activity"/>
    <property type="evidence" value="ECO:0007669"/>
    <property type="project" value="UniProtKB-EC"/>
</dbReference>
<dbReference type="GO" id="GO:0007623">
    <property type="term" value="P:circadian rhythm"/>
    <property type="evidence" value="ECO:0007669"/>
    <property type="project" value="TreeGrafter"/>
</dbReference>
<name>A0A8C6S4V2_9GOBI</name>
<reference evidence="15" key="2">
    <citation type="submission" date="2025-09" db="UniProtKB">
        <authorList>
            <consortium name="Ensembl"/>
        </authorList>
    </citation>
    <scope>IDENTIFICATION</scope>
</reference>
<dbReference type="PROSITE" id="PS51186">
    <property type="entry name" value="GNAT"/>
    <property type="match status" value="1"/>
</dbReference>
<evidence type="ECO:0000256" key="6">
    <source>
        <dbReference type="ARBA" id="ARBA00023315"/>
    </source>
</evidence>